<dbReference type="Proteomes" id="UP001148786">
    <property type="component" value="Unassembled WGS sequence"/>
</dbReference>
<name>A0A9W8JR16_9AGAR</name>
<dbReference type="AlphaFoldDB" id="A0A9W8JR16"/>
<evidence type="ECO:0000313" key="2">
    <source>
        <dbReference type="EMBL" id="KAJ3497892.1"/>
    </source>
</evidence>
<accession>A0A9W8JR16</accession>
<organism evidence="2 3">
    <name type="scientific">Agrocybe chaxingu</name>
    <dbReference type="NCBI Taxonomy" id="84603"/>
    <lineage>
        <taxon>Eukaryota</taxon>
        <taxon>Fungi</taxon>
        <taxon>Dikarya</taxon>
        <taxon>Basidiomycota</taxon>
        <taxon>Agaricomycotina</taxon>
        <taxon>Agaricomycetes</taxon>
        <taxon>Agaricomycetidae</taxon>
        <taxon>Agaricales</taxon>
        <taxon>Agaricineae</taxon>
        <taxon>Strophariaceae</taxon>
        <taxon>Agrocybe</taxon>
    </lineage>
</organism>
<comment type="caution">
    <text evidence="2">The sequence shown here is derived from an EMBL/GenBank/DDBJ whole genome shotgun (WGS) entry which is preliminary data.</text>
</comment>
<sequence length="312" mass="34552">MLGVIDQESANAEITIDGAHRLLRHYPLSTPSSPPTASGERSDLQASVFDLDYHQTIEFREMGSWYHLPSTWLRFSTSGPFLGSFPLSSPTSLHFVRAANQPQLHLVPETTSPWTTNQPPTSIPSPRFRPEYPQPSESNLTELANISNNQPTPQLHISNDEATPNPLHERMPSHLPPSAYPLYRRHRQQSQNTTKVSPDMHGKMGNGVYGTLRRAVYEPRENDGQGLRVFARQAEGWGADERVPYTTRERGAVPRTPSVSLQYLPSPPGTPTHRGTGRGVEDEAGHLSLASSISSAMVYTATTSSVPFHDEE</sequence>
<dbReference type="EMBL" id="JANKHO010001832">
    <property type="protein sequence ID" value="KAJ3497892.1"/>
    <property type="molecule type" value="Genomic_DNA"/>
</dbReference>
<feature type="region of interest" description="Disordered" evidence="1">
    <location>
        <begin position="258"/>
        <end position="285"/>
    </location>
</feature>
<keyword evidence="3" id="KW-1185">Reference proteome</keyword>
<proteinExistence type="predicted"/>
<feature type="region of interest" description="Disordered" evidence="1">
    <location>
        <begin position="109"/>
        <end position="128"/>
    </location>
</feature>
<gene>
    <name evidence="2" type="ORF">NLJ89_g10289</name>
</gene>
<evidence type="ECO:0000313" key="3">
    <source>
        <dbReference type="Proteomes" id="UP001148786"/>
    </source>
</evidence>
<feature type="region of interest" description="Disordered" evidence="1">
    <location>
        <begin position="186"/>
        <end position="205"/>
    </location>
</feature>
<protein>
    <submittedName>
        <fullName evidence="2">Uncharacterized protein</fullName>
    </submittedName>
</protein>
<evidence type="ECO:0000256" key="1">
    <source>
        <dbReference type="SAM" id="MobiDB-lite"/>
    </source>
</evidence>
<reference evidence="2" key="1">
    <citation type="submission" date="2022-07" db="EMBL/GenBank/DDBJ databases">
        <title>Genome Sequence of Agrocybe chaxingu.</title>
        <authorList>
            <person name="Buettner E."/>
        </authorList>
    </citation>
    <scope>NUCLEOTIDE SEQUENCE</scope>
    <source>
        <strain evidence="2">MP-N11</strain>
    </source>
</reference>
<feature type="compositionally biased region" description="Polar residues" evidence="1">
    <location>
        <begin position="109"/>
        <end position="120"/>
    </location>
</feature>